<dbReference type="PANTHER" id="PTHR46539">
    <property type="entry name" value="E3 UBIQUITIN-PROTEIN LIGASE ATL42"/>
    <property type="match status" value="1"/>
</dbReference>
<reference evidence="11" key="1">
    <citation type="submission" date="2022-07" db="EMBL/GenBank/DDBJ databases">
        <title>Phylogenomic reconstructions and comparative analyses of Kickxellomycotina fungi.</title>
        <authorList>
            <person name="Reynolds N.K."/>
            <person name="Stajich J.E."/>
            <person name="Barry K."/>
            <person name="Grigoriev I.V."/>
            <person name="Crous P."/>
            <person name="Smith M.E."/>
        </authorList>
    </citation>
    <scope>NUCLEOTIDE SEQUENCE</scope>
    <source>
        <strain evidence="11">BCRC 34297</strain>
    </source>
</reference>
<dbReference type="SMART" id="SM00744">
    <property type="entry name" value="RINGv"/>
    <property type="match status" value="1"/>
</dbReference>
<keyword evidence="3" id="KW-0479">Metal-binding</keyword>
<evidence type="ECO:0000313" key="12">
    <source>
        <dbReference type="Proteomes" id="UP001140011"/>
    </source>
</evidence>
<proteinExistence type="predicted"/>
<keyword evidence="4 8" id="KW-0863">Zinc-finger</keyword>
<dbReference type="OrthoDB" id="8062037at2759"/>
<keyword evidence="7 9" id="KW-0472">Membrane</keyword>
<dbReference type="PROSITE" id="PS50089">
    <property type="entry name" value="ZF_RING_2"/>
    <property type="match status" value="1"/>
</dbReference>
<evidence type="ECO:0000256" key="9">
    <source>
        <dbReference type="SAM" id="Phobius"/>
    </source>
</evidence>
<feature type="transmembrane region" description="Helical" evidence="9">
    <location>
        <begin position="96"/>
        <end position="116"/>
    </location>
</feature>
<protein>
    <recommendedName>
        <fullName evidence="10">RING-type domain-containing protein</fullName>
    </recommendedName>
</protein>
<gene>
    <name evidence="11" type="ORF">GGI19_006916</name>
</gene>
<dbReference type="SMART" id="SM00184">
    <property type="entry name" value="RING"/>
    <property type="match status" value="1"/>
</dbReference>
<dbReference type="InterPro" id="IPR001841">
    <property type="entry name" value="Znf_RING"/>
</dbReference>
<dbReference type="AlphaFoldDB" id="A0A9W8GRF4"/>
<dbReference type="GO" id="GO:0008270">
    <property type="term" value="F:zinc ion binding"/>
    <property type="evidence" value="ECO:0007669"/>
    <property type="project" value="UniProtKB-KW"/>
</dbReference>
<keyword evidence="12" id="KW-1185">Reference proteome</keyword>
<dbReference type="Proteomes" id="UP001140011">
    <property type="component" value="Unassembled WGS sequence"/>
</dbReference>
<sequence length="333" mass="37145">MLREAARQGVSGVVITNTKQCGRPTDEFLDLTTSLGFPVTFVSDKVAKEILAMREQVLELRRQREAHRDGLHRFEFVYVSAVDDGLPCLRHMLVRILASTHILLAAVAVLAMLLYFCLACTVGSLRNVPREIAPGLFGARPEPVDLATIERLPLVQVEWDVPLSEYCTPGVDDEESRHESPDIVSQPSLCPEKQVVQRQLASIIQTCGANSYSFTDETMCAICLGRYIPRESLRLLPCKHAFHQKCIDSWLLSKDMTVHCPVCKCSIVDGLRVLDKHGYNEVLNSLYQDPAAAQNTPVKPAASVALYVNYLRNGLARATVAVYNSTLGRWRHR</sequence>
<evidence type="ECO:0000256" key="7">
    <source>
        <dbReference type="ARBA" id="ARBA00023136"/>
    </source>
</evidence>
<dbReference type="Pfam" id="PF13639">
    <property type="entry name" value="zf-RING_2"/>
    <property type="match status" value="1"/>
</dbReference>
<keyword evidence="6 9" id="KW-1133">Transmembrane helix</keyword>
<evidence type="ECO:0000256" key="4">
    <source>
        <dbReference type="ARBA" id="ARBA00022771"/>
    </source>
</evidence>
<evidence type="ECO:0000256" key="3">
    <source>
        <dbReference type="ARBA" id="ARBA00022723"/>
    </source>
</evidence>
<dbReference type="SUPFAM" id="SSF57850">
    <property type="entry name" value="RING/U-box"/>
    <property type="match status" value="1"/>
</dbReference>
<dbReference type="GO" id="GO:0016020">
    <property type="term" value="C:membrane"/>
    <property type="evidence" value="ECO:0007669"/>
    <property type="project" value="UniProtKB-SubCell"/>
</dbReference>
<dbReference type="InterPro" id="IPR013083">
    <property type="entry name" value="Znf_RING/FYVE/PHD"/>
</dbReference>
<comment type="caution">
    <text evidence="11">The sequence shown here is derived from an EMBL/GenBank/DDBJ whole genome shotgun (WGS) entry which is preliminary data.</text>
</comment>
<keyword evidence="2 9" id="KW-0812">Transmembrane</keyword>
<dbReference type="InterPro" id="IPR011016">
    <property type="entry name" value="Znf_RING-CH"/>
</dbReference>
<evidence type="ECO:0000256" key="8">
    <source>
        <dbReference type="PROSITE-ProRule" id="PRU00175"/>
    </source>
</evidence>
<comment type="subcellular location">
    <subcellularLocation>
        <location evidence="1">Membrane</location>
    </subcellularLocation>
</comment>
<evidence type="ECO:0000313" key="11">
    <source>
        <dbReference type="EMBL" id="KAJ2741731.1"/>
    </source>
</evidence>
<accession>A0A9W8GRF4</accession>
<evidence type="ECO:0000256" key="2">
    <source>
        <dbReference type="ARBA" id="ARBA00022692"/>
    </source>
</evidence>
<keyword evidence="5" id="KW-0862">Zinc</keyword>
<evidence type="ECO:0000256" key="1">
    <source>
        <dbReference type="ARBA" id="ARBA00004370"/>
    </source>
</evidence>
<evidence type="ECO:0000259" key="10">
    <source>
        <dbReference type="PROSITE" id="PS50089"/>
    </source>
</evidence>
<organism evidence="11 12">
    <name type="scientific">Coemansia pectinata</name>
    <dbReference type="NCBI Taxonomy" id="1052879"/>
    <lineage>
        <taxon>Eukaryota</taxon>
        <taxon>Fungi</taxon>
        <taxon>Fungi incertae sedis</taxon>
        <taxon>Zoopagomycota</taxon>
        <taxon>Kickxellomycotina</taxon>
        <taxon>Kickxellomycetes</taxon>
        <taxon>Kickxellales</taxon>
        <taxon>Kickxellaceae</taxon>
        <taxon>Coemansia</taxon>
    </lineage>
</organism>
<name>A0A9W8GRF4_9FUNG</name>
<dbReference type="Gene3D" id="3.30.40.10">
    <property type="entry name" value="Zinc/RING finger domain, C3HC4 (zinc finger)"/>
    <property type="match status" value="1"/>
</dbReference>
<feature type="domain" description="RING-type" evidence="10">
    <location>
        <begin position="220"/>
        <end position="264"/>
    </location>
</feature>
<evidence type="ECO:0000256" key="6">
    <source>
        <dbReference type="ARBA" id="ARBA00022989"/>
    </source>
</evidence>
<evidence type="ECO:0000256" key="5">
    <source>
        <dbReference type="ARBA" id="ARBA00022833"/>
    </source>
</evidence>
<dbReference type="EMBL" id="JANBUH010001928">
    <property type="protein sequence ID" value="KAJ2741731.1"/>
    <property type="molecule type" value="Genomic_DNA"/>
</dbReference>
<dbReference type="PANTHER" id="PTHR46539:SF1">
    <property type="entry name" value="E3 UBIQUITIN-PROTEIN LIGASE ATL42"/>
    <property type="match status" value="1"/>
</dbReference>